<feature type="domain" description="Actin homologue MreB-like C-terminal" evidence="1">
    <location>
        <begin position="175"/>
        <end position="288"/>
    </location>
</feature>
<evidence type="ECO:0000259" key="1">
    <source>
        <dbReference type="Pfam" id="PF21522"/>
    </source>
</evidence>
<comment type="caution">
    <text evidence="2">The sequence shown here is derived from an EMBL/GenBank/DDBJ whole genome shotgun (WGS) entry which is preliminary data.</text>
</comment>
<reference evidence="2 3" key="1">
    <citation type="submission" date="2021-03" db="EMBL/GenBank/DDBJ databases">
        <authorList>
            <person name="Grouzdev D.S."/>
        </authorList>
    </citation>
    <scope>NUCLEOTIDE SEQUENCE [LARGE SCALE GENOMIC DNA]</scope>
    <source>
        <strain evidence="2 3">M50-1</strain>
    </source>
</reference>
<gene>
    <name evidence="2" type="ORF">EYB53_010735</name>
</gene>
<dbReference type="EMBL" id="SIJK02000016">
    <property type="protein sequence ID" value="MBP1466181.1"/>
    <property type="molecule type" value="Genomic_DNA"/>
</dbReference>
<accession>A0ABS4D9S8</accession>
<protein>
    <submittedName>
        <fullName evidence="2">ParM/StbA family protein</fullName>
    </submittedName>
</protein>
<name>A0ABS4D9S8_9CHLR</name>
<dbReference type="RefSeq" id="WP_135478186.1">
    <property type="nucleotide sequence ID" value="NZ_SIJK02000016.1"/>
</dbReference>
<dbReference type="Pfam" id="PF21522">
    <property type="entry name" value="MreB-like_C"/>
    <property type="match status" value="1"/>
</dbReference>
<dbReference type="Proteomes" id="UP001193081">
    <property type="component" value="Unassembled WGS sequence"/>
</dbReference>
<sequence>MQHAGHGPNIGHGYVKYVIIDAKGCELPPVIFPAMISPAGRSVTGALAHVATVRAGGGAWWSGEDALLAGSPLTILAQERLTDPVFLPVLLRSALHRLGALNGTARGVCVTGLPATWALDHAKARALGAHLRDAHSGYSSIRVIPEPLGLVYAAALDNHGHLVGDPALLEGQIAVVDLGHHTVDLAVLRRLVPVPASLDTYHLGTSRPLQAIRARLSATFERELTLFETDQAVRAEALLVAGEPRSLPHGWDRPLLQHGEAIAARLVEAWGRGSQFDTILIGGGGAELAPLVTAIQQRFRHAQLVAQPQTAIARGYARLARRLGGASAP</sequence>
<dbReference type="Gene3D" id="3.30.420.40">
    <property type="match status" value="2"/>
</dbReference>
<dbReference type="InterPro" id="IPR049067">
    <property type="entry name" value="MreB-like_C"/>
</dbReference>
<dbReference type="SUPFAM" id="SSF53067">
    <property type="entry name" value="Actin-like ATPase domain"/>
    <property type="match status" value="2"/>
</dbReference>
<dbReference type="InterPro" id="IPR043129">
    <property type="entry name" value="ATPase_NBD"/>
</dbReference>
<keyword evidence="3" id="KW-1185">Reference proteome</keyword>
<evidence type="ECO:0000313" key="2">
    <source>
        <dbReference type="EMBL" id="MBP1466181.1"/>
    </source>
</evidence>
<organism evidence="2 3">
    <name type="scientific">Candidatus Chloroploca mongolica</name>
    <dbReference type="NCBI Taxonomy" id="2528176"/>
    <lineage>
        <taxon>Bacteria</taxon>
        <taxon>Bacillati</taxon>
        <taxon>Chloroflexota</taxon>
        <taxon>Chloroflexia</taxon>
        <taxon>Chloroflexales</taxon>
        <taxon>Chloroflexineae</taxon>
        <taxon>Oscillochloridaceae</taxon>
        <taxon>Candidatus Chloroploca</taxon>
    </lineage>
</organism>
<proteinExistence type="predicted"/>
<evidence type="ECO:0000313" key="3">
    <source>
        <dbReference type="Proteomes" id="UP001193081"/>
    </source>
</evidence>